<reference evidence="2" key="1">
    <citation type="submission" date="2019-02" db="EMBL/GenBank/DDBJ databases">
        <authorList>
            <person name="Gruber-Vodicka R. H."/>
            <person name="Seah K. B. B."/>
        </authorList>
    </citation>
    <scope>NUCLEOTIDE SEQUENCE</scope>
    <source>
        <strain evidence="2">BECK_BY7</strain>
    </source>
</reference>
<dbReference type="EMBL" id="CAADFN010000011">
    <property type="protein sequence ID" value="VFK14800.1"/>
    <property type="molecule type" value="Genomic_DNA"/>
</dbReference>
<dbReference type="GO" id="GO:0006633">
    <property type="term" value="P:fatty acid biosynthetic process"/>
    <property type="evidence" value="ECO:0007669"/>
    <property type="project" value="TreeGrafter"/>
</dbReference>
<comment type="similarity">
    <text evidence="1">Belongs to the ATP-dependent AMP-binding enzyme family.</text>
</comment>
<proteinExistence type="inferred from homology"/>
<organism evidence="2">
    <name type="scientific">Candidatus Kentrum sp. LFY</name>
    <dbReference type="NCBI Taxonomy" id="2126342"/>
    <lineage>
        <taxon>Bacteria</taxon>
        <taxon>Pseudomonadati</taxon>
        <taxon>Pseudomonadota</taxon>
        <taxon>Gammaproteobacteria</taxon>
        <taxon>Candidatus Kentrum</taxon>
    </lineage>
</organism>
<dbReference type="SUPFAM" id="SSF53383">
    <property type="entry name" value="PLP-dependent transferases"/>
    <property type="match status" value="1"/>
</dbReference>
<evidence type="ECO:0000313" key="2">
    <source>
        <dbReference type="EMBL" id="VFK14800.1"/>
    </source>
</evidence>
<dbReference type="Gene3D" id="3.40.50.12780">
    <property type="entry name" value="N-terminal domain of ligase-like"/>
    <property type="match status" value="1"/>
</dbReference>
<dbReference type="GO" id="GO:0005886">
    <property type="term" value="C:plasma membrane"/>
    <property type="evidence" value="ECO:0007669"/>
    <property type="project" value="TreeGrafter"/>
</dbReference>
<dbReference type="Gene3D" id="3.90.1150.10">
    <property type="entry name" value="Aspartate Aminotransferase, domain 1"/>
    <property type="match status" value="1"/>
</dbReference>
<dbReference type="AlphaFoldDB" id="A0A450WCN2"/>
<sequence>MAETTLLVFGGLKTAAPIILGAAVEKDQVVETPDSRQKSSERKFVGCGKTHLGQKIITVEPKASLPCPDGKIGEIWVSGENVAQGYWNRPEETERTFRAYLADTGEGPFPRTGDLGFLQDGELFITGRIKDLITIHGQNYYSHDTPIVPVIIGNSTRTLELSHRLFQDGIRVHPILAPAVLEDEARLRFFITSGHTKEQLAYNRGSNSAADIAAFCPRVVSFGFARGMVLGCHVGRFSGQ</sequence>
<dbReference type="InterPro" id="IPR015424">
    <property type="entry name" value="PyrdxlP-dep_Trfase"/>
</dbReference>
<dbReference type="PANTHER" id="PTHR22754">
    <property type="entry name" value="DISCO-INTERACTING PROTEIN 2 DIP2 -RELATED"/>
    <property type="match status" value="1"/>
</dbReference>
<dbReference type="SUPFAM" id="SSF56801">
    <property type="entry name" value="Acetyl-CoA synthetase-like"/>
    <property type="match status" value="1"/>
</dbReference>
<dbReference type="PANTHER" id="PTHR22754:SF32">
    <property type="entry name" value="DISCO-INTERACTING PROTEIN 2"/>
    <property type="match status" value="1"/>
</dbReference>
<protein>
    <submittedName>
        <fullName evidence="2">AMP-binding enzyme</fullName>
    </submittedName>
</protein>
<dbReference type="InterPro" id="IPR015422">
    <property type="entry name" value="PyrdxlP-dep_Trfase_small"/>
</dbReference>
<accession>A0A450WCN2</accession>
<evidence type="ECO:0000256" key="1">
    <source>
        <dbReference type="ARBA" id="ARBA00006432"/>
    </source>
</evidence>
<dbReference type="InterPro" id="IPR042099">
    <property type="entry name" value="ANL_N_sf"/>
</dbReference>
<gene>
    <name evidence="2" type="ORF">BECKLFY1418C_GA0070996_10119</name>
</gene>
<name>A0A450WCN2_9GAMM</name>
<dbReference type="GO" id="GO:0070566">
    <property type="term" value="F:adenylyltransferase activity"/>
    <property type="evidence" value="ECO:0007669"/>
    <property type="project" value="TreeGrafter"/>
</dbReference>